<protein>
    <submittedName>
        <fullName evidence="1">Phage portal protein, HK97 family</fullName>
    </submittedName>
</protein>
<organism evidence="1 2">
    <name type="scientific">Nitrosomonas marina</name>
    <dbReference type="NCBI Taxonomy" id="917"/>
    <lineage>
        <taxon>Bacteria</taxon>
        <taxon>Pseudomonadati</taxon>
        <taxon>Pseudomonadota</taxon>
        <taxon>Betaproteobacteria</taxon>
        <taxon>Nitrosomonadales</taxon>
        <taxon>Nitrosomonadaceae</taxon>
        <taxon>Nitrosomonas</taxon>
    </lineage>
</organism>
<name>A0A1H8GIP2_9PROT</name>
<accession>A0A1H8GIP2</accession>
<proteinExistence type="predicted"/>
<dbReference type="AlphaFoldDB" id="A0A1H8GIP2"/>
<evidence type="ECO:0000313" key="1">
    <source>
        <dbReference type="EMBL" id="SEN43645.1"/>
    </source>
</evidence>
<dbReference type="Gene3D" id="1.20.1270.210">
    <property type="match status" value="1"/>
</dbReference>
<dbReference type="NCBIfam" id="TIGR01537">
    <property type="entry name" value="portal_HK97"/>
    <property type="match status" value="1"/>
</dbReference>
<reference evidence="1 2" key="1">
    <citation type="submission" date="2016-10" db="EMBL/GenBank/DDBJ databases">
        <authorList>
            <person name="de Groot N.N."/>
        </authorList>
    </citation>
    <scope>NUCLEOTIDE SEQUENCE [LARGE SCALE GENOMIC DNA]</scope>
    <source>
        <strain evidence="1 2">Nm22</strain>
    </source>
</reference>
<dbReference type="OrthoDB" id="9765386at2"/>
<dbReference type="EMBL" id="FOCP01000018">
    <property type="protein sequence ID" value="SEN43645.1"/>
    <property type="molecule type" value="Genomic_DNA"/>
</dbReference>
<dbReference type="InterPro" id="IPR006944">
    <property type="entry name" value="Phage/GTA_portal"/>
</dbReference>
<dbReference type="RefSeq" id="WP_090633348.1">
    <property type="nucleotide sequence ID" value="NZ_FOCP01000018.1"/>
</dbReference>
<sequence>MNFITSIFRWFGFGGRALSNIPGKQDSRPSNSLIEDTPAVSVDAALQISTVWGCVSLLARVISTLPIMVYAQKDGMRDLARDSSLWQLLHESPNARMTPVEFWTAMILNLLFRGNAYARIDRSSNGEPYSLWPMPADQIEMDILKDGTAVYYYSIGGDVAALAEDSVLHIKEMGNGITGLSRLDYMKATTAEVKSSQSAANKMFASGGKPTGVLMVDNLLSKEQREKLKQNFAEMAEGNTSRLYILEASMKYQQINISPEDMQLLETRNFGVEEICRWFGVPSVLVNQNSATTWGSGVKEIIDGFFKTTVGPALVNFQQAIRKRVMTSSQRVRFTAEFNADALLRANIKDRMEVYAKAVQNGLKTRNECRQLENDPPKDGGDELTAQTNLAPLNMLGKIKPGGGNATENTIAQ</sequence>
<dbReference type="Gene3D" id="3.40.140.120">
    <property type="match status" value="1"/>
</dbReference>
<dbReference type="Proteomes" id="UP000199459">
    <property type="component" value="Unassembled WGS sequence"/>
</dbReference>
<evidence type="ECO:0000313" key="2">
    <source>
        <dbReference type="Proteomes" id="UP000199459"/>
    </source>
</evidence>
<gene>
    <name evidence="1" type="ORF">SAMN05216325_11835</name>
</gene>
<dbReference type="Pfam" id="PF04860">
    <property type="entry name" value="Phage_portal"/>
    <property type="match status" value="1"/>
</dbReference>
<dbReference type="Gene3D" id="3.30.1120.70">
    <property type="match status" value="1"/>
</dbReference>
<dbReference type="InterPro" id="IPR006427">
    <property type="entry name" value="Portal_HK97"/>
</dbReference>